<evidence type="ECO:0000256" key="1">
    <source>
        <dbReference type="SAM" id="Phobius"/>
    </source>
</evidence>
<accession>A0ABD5RKX1</accession>
<dbReference type="EMBL" id="JBHSQH010000001">
    <property type="protein sequence ID" value="MFC5971034.1"/>
    <property type="molecule type" value="Genomic_DNA"/>
</dbReference>
<sequence length="229" mass="25090">MRWRSRLPLRALLSVVAVGTLLAATAVLLAPDRFGALSSFADTARPVVSLAAFVVGVLGLLFVLRLPSLGSSDDTLDIDDAAPVDRGDPLGHEIDAALDTYSETHEWERIKSRRLVRERLSAAVVYVLVGTEGCSEAEARRRLARGTWTDDPIAASFLADEGEVVLPLRTRLEEWLKGDRFARHARTVITALSERSSQIRLPDDSLARRSSRGGERTHAVRIRADGGER</sequence>
<dbReference type="RefSeq" id="WP_247413948.1">
    <property type="nucleotide sequence ID" value="NZ_JALLGW010000001.1"/>
</dbReference>
<proteinExistence type="predicted"/>
<gene>
    <name evidence="2" type="ORF">ACFPYI_06775</name>
</gene>
<comment type="caution">
    <text evidence="2">The sequence shown here is derived from an EMBL/GenBank/DDBJ whole genome shotgun (WGS) entry which is preliminary data.</text>
</comment>
<organism evidence="2 3">
    <name type="scientific">Halomarina salina</name>
    <dbReference type="NCBI Taxonomy" id="1872699"/>
    <lineage>
        <taxon>Archaea</taxon>
        <taxon>Methanobacteriati</taxon>
        <taxon>Methanobacteriota</taxon>
        <taxon>Stenosarchaea group</taxon>
        <taxon>Halobacteria</taxon>
        <taxon>Halobacteriales</taxon>
        <taxon>Natronomonadaceae</taxon>
        <taxon>Halomarina</taxon>
    </lineage>
</organism>
<feature type="transmembrane region" description="Helical" evidence="1">
    <location>
        <begin position="45"/>
        <end position="64"/>
    </location>
</feature>
<dbReference type="Pfam" id="PF23933">
    <property type="entry name" value="DUF7269"/>
    <property type="match status" value="1"/>
</dbReference>
<keyword evidence="1" id="KW-1133">Transmembrane helix</keyword>
<evidence type="ECO:0000313" key="2">
    <source>
        <dbReference type="EMBL" id="MFC5971034.1"/>
    </source>
</evidence>
<keyword evidence="1" id="KW-0812">Transmembrane</keyword>
<name>A0ABD5RKX1_9EURY</name>
<dbReference type="InterPro" id="IPR055693">
    <property type="entry name" value="DUF7269"/>
</dbReference>
<keyword evidence="1" id="KW-0472">Membrane</keyword>
<evidence type="ECO:0000313" key="3">
    <source>
        <dbReference type="Proteomes" id="UP001596099"/>
    </source>
</evidence>
<protein>
    <submittedName>
        <fullName evidence="2">Uncharacterized protein</fullName>
    </submittedName>
</protein>
<dbReference type="Proteomes" id="UP001596099">
    <property type="component" value="Unassembled WGS sequence"/>
</dbReference>
<reference evidence="2 3" key="1">
    <citation type="journal article" date="2019" name="Int. J. Syst. Evol. Microbiol.">
        <title>The Global Catalogue of Microorganisms (GCM) 10K type strain sequencing project: providing services to taxonomists for standard genome sequencing and annotation.</title>
        <authorList>
            <consortium name="The Broad Institute Genomics Platform"/>
            <consortium name="The Broad Institute Genome Sequencing Center for Infectious Disease"/>
            <person name="Wu L."/>
            <person name="Ma J."/>
        </authorList>
    </citation>
    <scope>NUCLEOTIDE SEQUENCE [LARGE SCALE GENOMIC DNA]</scope>
    <source>
        <strain evidence="2 3">CGMCC 1.12543</strain>
    </source>
</reference>
<dbReference type="AlphaFoldDB" id="A0ABD5RKX1"/>
<keyword evidence="3" id="KW-1185">Reference proteome</keyword>